<protein>
    <recommendedName>
        <fullName evidence="12">Auxin efflux carrier</fullName>
    </recommendedName>
</protein>
<evidence type="ECO:0000256" key="5">
    <source>
        <dbReference type="ARBA" id="ARBA00022692"/>
    </source>
</evidence>
<dbReference type="Gene3D" id="1.20.1530.20">
    <property type="match status" value="1"/>
</dbReference>
<evidence type="ECO:0000256" key="3">
    <source>
        <dbReference type="ARBA" id="ARBA00022448"/>
    </source>
</evidence>
<organism evidence="10 11">
    <name type="scientific">Gonapodya prolifera (strain JEL478)</name>
    <name type="common">Monoblepharis prolifera</name>
    <dbReference type="NCBI Taxonomy" id="1344416"/>
    <lineage>
        <taxon>Eukaryota</taxon>
        <taxon>Fungi</taxon>
        <taxon>Fungi incertae sedis</taxon>
        <taxon>Chytridiomycota</taxon>
        <taxon>Chytridiomycota incertae sedis</taxon>
        <taxon>Monoblepharidomycetes</taxon>
        <taxon>Monoblepharidales</taxon>
        <taxon>Gonapodyaceae</taxon>
        <taxon>Gonapodya</taxon>
    </lineage>
</organism>
<dbReference type="Proteomes" id="UP000070544">
    <property type="component" value="Unassembled WGS sequence"/>
</dbReference>
<sequence>MSDPQAAAAKAIAEVGVPIIAIVLLAAMMAAGGAFPTKQALPWLNKFVFYVAIPSTVFKGLATQDFIRDKTFDWGFIGVFLMLRIFVGLLSLIFSVTFGAFGSSDYAKKHKRDWIGHFLTHWIAETYINTLIFGIPVLKSIYGPNALLWNVLASISSLFFQLPIMLVFFEYRKRALEERPSLVAKVVADETDAGSSADPAPADITAIAPPPLNTDKSKDTVVPDTPSVDENDNLGDVFLDGLTWHEKSFTVLKLGLKGIATNPPMWGIFGGIFYSLVFTSTINGAVYTIDSCTGKHLYPIHFDYALQWLSDTITPLASFCIGLFAFAHWRSVAKNWKRETIYILLKMIVVPLFTIPLVLMFNVQPAGKARGAILIAAMPIALASFSLTNQYDVGQDSMASQVIIGTILMTPCCVAWDAIMQSLNLFGNDTLRLK</sequence>
<dbReference type="AlphaFoldDB" id="A0A139AZE6"/>
<evidence type="ECO:0000256" key="1">
    <source>
        <dbReference type="ARBA" id="ARBA00004651"/>
    </source>
</evidence>
<keyword evidence="3" id="KW-0813">Transport</keyword>
<feature type="region of interest" description="Disordered" evidence="8">
    <location>
        <begin position="207"/>
        <end position="226"/>
    </location>
</feature>
<keyword evidence="5 9" id="KW-0812">Transmembrane</keyword>
<evidence type="ECO:0000256" key="7">
    <source>
        <dbReference type="ARBA" id="ARBA00023136"/>
    </source>
</evidence>
<evidence type="ECO:0000313" key="10">
    <source>
        <dbReference type="EMBL" id="KXS22087.1"/>
    </source>
</evidence>
<feature type="transmembrane region" description="Helical" evidence="9">
    <location>
        <begin position="308"/>
        <end position="329"/>
    </location>
</feature>
<feature type="transmembrane region" description="Helical" evidence="9">
    <location>
        <begin position="369"/>
        <end position="387"/>
    </location>
</feature>
<keyword evidence="7 9" id="KW-0472">Membrane</keyword>
<feature type="transmembrane region" description="Helical" evidence="9">
    <location>
        <begin position="12"/>
        <end position="31"/>
    </location>
</feature>
<dbReference type="InterPro" id="IPR004776">
    <property type="entry name" value="Mem_transp_PIN-like"/>
</dbReference>
<evidence type="ECO:0000313" key="11">
    <source>
        <dbReference type="Proteomes" id="UP000070544"/>
    </source>
</evidence>
<evidence type="ECO:0000256" key="2">
    <source>
        <dbReference type="ARBA" id="ARBA00010145"/>
    </source>
</evidence>
<feature type="transmembrane region" description="Helical" evidence="9">
    <location>
        <begin position="341"/>
        <end position="363"/>
    </location>
</feature>
<evidence type="ECO:0000256" key="8">
    <source>
        <dbReference type="SAM" id="MobiDB-lite"/>
    </source>
</evidence>
<comment type="subcellular location">
    <subcellularLocation>
        <location evidence="1">Cell membrane</location>
        <topology evidence="1">Multi-pass membrane protein</topology>
    </subcellularLocation>
</comment>
<evidence type="ECO:0008006" key="12">
    <source>
        <dbReference type="Google" id="ProtNLM"/>
    </source>
</evidence>
<keyword evidence="11" id="KW-1185">Reference proteome</keyword>
<dbReference type="EMBL" id="KQ965731">
    <property type="protein sequence ID" value="KXS22087.1"/>
    <property type="molecule type" value="Genomic_DNA"/>
</dbReference>
<dbReference type="InterPro" id="IPR038770">
    <property type="entry name" value="Na+/solute_symporter_sf"/>
</dbReference>
<dbReference type="PANTHER" id="PTHR36838">
    <property type="entry name" value="AUXIN EFFLUX CARRIER FAMILY PROTEIN"/>
    <property type="match status" value="1"/>
</dbReference>
<dbReference type="PANTHER" id="PTHR36838:SF3">
    <property type="entry name" value="TRANSPORTER AUXIN EFFLUX CARRIER EC FAMILY"/>
    <property type="match status" value="1"/>
</dbReference>
<evidence type="ECO:0000256" key="6">
    <source>
        <dbReference type="ARBA" id="ARBA00022989"/>
    </source>
</evidence>
<evidence type="ECO:0000256" key="4">
    <source>
        <dbReference type="ARBA" id="ARBA00022475"/>
    </source>
</evidence>
<feature type="transmembrane region" description="Helical" evidence="9">
    <location>
        <begin position="147"/>
        <end position="169"/>
    </location>
</feature>
<proteinExistence type="inferred from homology"/>
<feature type="transmembrane region" description="Helical" evidence="9">
    <location>
        <begin position="266"/>
        <end position="288"/>
    </location>
</feature>
<feature type="transmembrane region" description="Helical" evidence="9">
    <location>
        <begin position="399"/>
        <end position="419"/>
    </location>
</feature>
<keyword evidence="6 9" id="KW-1133">Transmembrane helix</keyword>
<dbReference type="GO" id="GO:0055085">
    <property type="term" value="P:transmembrane transport"/>
    <property type="evidence" value="ECO:0007669"/>
    <property type="project" value="InterPro"/>
</dbReference>
<name>A0A139AZE6_GONPJ</name>
<reference evidence="10 11" key="1">
    <citation type="journal article" date="2015" name="Genome Biol. Evol.">
        <title>Phylogenomic analyses indicate that early fungi evolved digesting cell walls of algal ancestors of land plants.</title>
        <authorList>
            <person name="Chang Y."/>
            <person name="Wang S."/>
            <person name="Sekimoto S."/>
            <person name="Aerts A.L."/>
            <person name="Choi C."/>
            <person name="Clum A."/>
            <person name="LaButti K.M."/>
            <person name="Lindquist E.A."/>
            <person name="Yee Ngan C."/>
            <person name="Ohm R.A."/>
            <person name="Salamov A.A."/>
            <person name="Grigoriev I.V."/>
            <person name="Spatafora J.W."/>
            <person name="Berbee M.L."/>
        </authorList>
    </citation>
    <scope>NUCLEOTIDE SEQUENCE [LARGE SCALE GENOMIC DNA]</scope>
    <source>
        <strain evidence="10 11">JEL478</strain>
    </source>
</reference>
<dbReference type="GO" id="GO:0005886">
    <property type="term" value="C:plasma membrane"/>
    <property type="evidence" value="ECO:0007669"/>
    <property type="project" value="UniProtKB-SubCell"/>
</dbReference>
<gene>
    <name evidence="10" type="ORF">M427DRAFT_50450</name>
</gene>
<dbReference type="OrthoDB" id="2133778at2759"/>
<feature type="transmembrane region" description="Helical" evidence="9">
    <location>
        <begin position="74"/>
        <end position="102"/>
    </location>
</feature>
<feature type="transmembrane region" description="Helical" evidence="9">
    <location>
        <begin position="114"/>
        <end position="135"/>
    </location>
</feature>
<accession>A0A139AZE6</accession>
<keyword evidence="4" id="KW-1003">Cell membrane</keyword>
<comment type="similarity">
    <text evidence="2">Belongs to the auxin efflux carrier (TC 2.A.69) family.</text>
</comment>
<dbReference type="Pfam" id="PF03547">
    <property type="entry name" value="Mem_trans"/>
    <property type="match status" value="1"/>
</dbReference>
<evidence type="ECO:0000256" key="9">
    <source>
        <dbReference type="SAM" id="Phobius"/>
    </source>
</evidence>